<evidence type="ECO:0000256" key="3">
    <source>
        <dbReference type="ARBA" id="ARBA00023295"/>
    </source>
</evidence>
<evidence type="ECO:0000256" key="1">
    <source>
        <dbReference type="ARBA" id="ARBA00007401"/>
    </source>
</evidence>
<dbReference type="InterPro" id="IPR036156">
    <property type="entry name" value="Beta-gal/glucu_dom_sf"/>
</dbReference>
<feature type="chain" id="PRO_5046671024" evidence="4">
    <location>
        <begin position="19"/>
        <end position="600"/>
    </location>
</feature>
<evidence type="ECO:0000313" key="8">
    <source>
        <dbReference type="Proteomes" id="UP001460202"/>
    </source>
</evidence>
<dbReference type="Gene3D" id="2.60.40.10">
    <property type="entry name" value="Immunoglobulins"/>
    <property type="match status" value="1"/>
</dbReference>
<dbReference type="InterPro" id="IPR008979">
    <property type="entry name" value="Galactose-bd-like_sf"/>
</dbReference>
<dbReference type="InterPro" id="IPR006101">
    <property type="entry name" value="Glyco_hydro_2"/>
</dbReference>
<feature type="domain" description="Glycoside hydrolase family 2 catalytic" evidence="5">
    <location>
        <begin position="301"/>
        <end position="563"/>
    </location>
</feature>
<evidence type="ECO:0000259" key="5">
    <source>
        <dbReference type="Pfam" id="PF02836"/>
    </source>
</evidence>
<keyword evidence="4" id="KW-0732">Signal</keyword>
<evidence type="ECO:0000256" key="4">
    <source>
        <dbReference type="SAM" id="SignalP"/>
    </source>
</evidence>
<dbReference type="PRINTS" id="PR00132">
    <property type="entry name" value="GLHYDRLASE2"/>
</dbReference>
<comment type="caution">
    <text evidence="7">The sequence shown here is derived from an EMBL/GenBank/DDBJ whole genome shotgun (WGS) entry which is preliminary data.</text>
</comment>
<dbReference type="SUPFAM" id="SSF49303">
    <property type="entry name" value="beta-Galactosidase/glucuronidase domain"/>
    <property type="match status" value="1"/>
</dbReference>
<dbReference type="PANTHER" id="PTHR10066:SF67">
    <property type="entry name" value="BETA-GLUCURONIDASE"/>
    <property type="match status" value="1"/>
</dbReference>
<organism evidence="7 8">
    <name type="scientific">Alistipes intestinihominis</name>
    <dbReference type="NCBI Taxonomy" id="3133172"/>
    <lineage>
        <taxon>Bacteria</taxon>
        <taxon>Pseudomonadati</taxon>
        <taxon>Bacteroidota</taxon>
        <taxon>Bacteroidia</taxon>
        <taxon>Bacteroidales</taxon>
        <taxon>Rikenellaceae</taxon>
        <taxon>Alistipes</taxon>
    </lineage>
</organism>
<feature type="domain" description="Glycosyl hydrolases family 2 sugar binding" evidence="6">
    <location>
        <begin position="124"/>
        <end position="206"/>
    </location>
</feature>
<evidence type="ECO:0000313" key="7">
    <source>
        <dbReference type="EMBL" id="MEQ2545432.1"/>
    </source>
</evidence>
<dbReference type="SUPFAM" id="SSF49785">
    <property type="entry name" value="Galactose-binding domain-like"/>
    <property type="match status" value="1"/>
</dbReference>
<proteinExistence type="inferred from homology"/>
<feature type="signal peptide" evidence="4">
    <location>
        <begin position="1"/>
        <end position="18"/>
    </location>
</feature>
<dbReference type="InterPro" id="IPR006103">
    <property type="entry name" value="Glyco_hydro_2_cat"/>
</dbReference>
<dbReference type="Gene3D" id="2.60.120.260">
    <property type="entry name" value="Galactose-binding domain-like"/>
    <property type="match status" value="1"/>
</dbReference>
<comment type="similarity">
    <text evidence="1">Belongs to the glycosyl hydrolase 2 family.</text>
</comment>
<keyword evidence="3" id="KW-0326">Glycosidase</keyword>
<dbReference type="EMBL" id="JBBMFL010000012">
    <property type="protein sequence ID" value="MEQ2545432.1"/>
    <property type="molecule type" value="Genomic_DNA"/>
</dbReference>
<dbReference type="Pfam" id="PF02836">
    <property type="entry name" value="Glyco_hydro_2_C"/>
    <property type="match status" value="1"/>
</dbReference>
<dbReference type="GO" id="GO:0016787">
    <property type="term" value="F:hydrolase activity"/>
    <property type="evidence" value="ECO:0007669"/>
    <property type="project" value="UniProtKB-KW"/>
</dbReference>
<reference evidence="7 8" key="1">
    <citation type="submission" date="2024-03" db="EMBL/GenBank/DDBJ databases">
        <title>Human intestinal bacterial collection.</title>
        <authorList>
            <person name="Pauvert C."/>
            <person name="Hitch T.C.A."/>
            <person name="Clavel T."/>
        </authorList>
    </citation>
    <scope>NUCLEOTIDE SEQUENCE [LARGE SCALE GENOMIC DNA]</scope>
    <source>
        <strain evidence="7 8">CLA-KB-H122</strain>
    </source>
</reference>
<dbReference type="RefSeq" id="WP_349094346.1">
    <property type="nucleotide sequence ID" value="NZ_JBBMFL010000012.1"/>
</dbReference>
<keyword evidence="2 7" id="KW-0378">Hydrolase</keyword>
<protein>
    <submittedName>
        <fullName evidence="7">Glycoside hydrolase family 2 TIM barrel-domain containing protein</fullName>
    </submittedName>
</protein>
<dbReference type="PANTHER" id="PTHR10066">
    <property type="entry name" value="BETA-GLUCURONIDASE"/>
    <property type="match status" value="1"/>
</dbReference>
<dbReference type="InterPro" id="IPR017853">
    <property type="entry name" value="GH"/>
</dbReference>
<keyword evidence="8" id="KW-1185">Reference proteome</keyword>
<evidence type="ECO:0000256" key="2">
    <source>
        <dbReference type="ARBA" id="ARBA00022801"/>
    </source>
</evidence>
<name>A0ABV1GYE8_9BACT</name>
<dbReference type="Gene3D" id="3.20.20.80">
    <property type="entry name" value="Glycosidases"/>
    <property type="match status" value="1"/>
</dbReference>
<dbReference type="Proteomes" id="UP001460202">
    <property type="component" value="Unassembled WGS sequence"/>
</dbReference>
<dbReference type="Pfam" id="PF02837">
    <property type="entry name" value="Glyco_hydro_2_N"/>
    <property type="match status" value="1"/>
</dbReference>
<dbReference type="InterPro" id="IPR013783">
    <property type="entry name" value="Ig-like_fold"/>
</dbReference>
<accession>A0ABV1GYE8</accession>
<gene>
    <name evidence="7" type="ORF">WMO46_10800</name>
</gene>
<sequence>MKKILILAALLSASLAYGQRTEGLDPLIQHVYGREIRSLNGYWNYFADPLETGYYDYRRRPDPNGFFKDKQVDNVTAWKEYDFDLSPVMAVPGDWNTQVYQLFHYEGMVWLRHKFPAVREAGKRQYLYFGASNYLTHVFLNGEHVGDHEGGYTPFNFDVTDLLRDGENTLVVAVDNKRLPERVPTIICDWFNYGGITRDVMLVSVPERFVESYTVRLKPGTTDTVEAVVRMNGKEAGQHVGFAIPELKIDLRGTTDADGVARFEKRARIGLWSPESPKLYAVEIASDDDRVEDEIGFRTIETRGREILLNGKPIFLRGISIHEEAAFRNGRIAKVEEDRTLLGWARELGCNYVRLAHYPHNEQMVREAERMGLLVWSEIPVYWTILWEREDVYANALNQLDEMIERDQNRCNVIIWSIANETPHGDARDRFLSSLAAYAREKDPTRLISMAMERNDKSPEVLSVQDNMNEYVDIISLNEYVGWYDGTNEKIDRVRWEIDYEKPVMISEFGGGAPYGKRGEATEIWTEEYQADLYRKTLRMIEERMPPVSGISPWVLKDFRSARRLLPQTQDGFNRKGVISDRGERKQAFYVLQDYYKTKR</sequence>
<dbReference type="SUPFAM" id="SSF51445">
    <property type="entry name" value="(Trans)glycosidases"/>
    <property type="match status" value="1"/>
</dbReference>
<evidence type="ECO:0000259" key="6">
    <source>
        <dbReference type="Pfam" id="PF02837"/>
    </source>
</evidence>
<dbReference type="InterPro" id="IPR006104">
    <property type="entry name" value="Glyco_hydro_2_N"/>
</dbReference>